<dbReference type="Proteomes" id="UP001142592">
    <property type="component" value="Unassembled WGS sequence"/>
</dbReference>
<gene>
    <name evidence="1" type="ORF">OQZ29_22055</name>
</gene>
<reference evidence="1" key="1">
    <citation type="submission" date="2022-11" db="EMBL/GenBank/DDBJ databases">
        <authorList>
            <person name="Graham C."/>
            <person name="Newman J.D."/>
        </authorList>
    </citation>
    <scope>NUCLEOTIDE SEQUENCE</scope>
    <source>
        <strain evidence="1">DSM 19486</strain>
    </source>
</reference>
<dbReference type="AlphaFoldDB" id="A0A9X3IBI8"/>
<accession>A0A9X3IBI8</accession>
<dbReference type="RefSeq" id="WP_010599819.1">
    <property type="nucleotide sequence ID" value="NZ_JAPJUH010000008.1"/>
</dbReference>
<organism evidence="1 2">
    <name type="scientific">Pedobacter agri</name>
    <dbReference type="NCBI Taxonomy" id="454586"/>
    <lineage>
        <taxon>Bacteria</taxon>
        <taxon>Pseudomonadati</taxon>
        <taxon>Bacteroidota</taxon>
        <taxon>Sphingobacteriia</taxon>
        <taxon>Sphingobacteriales</taxon>
        <taxon>Sphingobacteriaceae</taxon>
        <taxon>Pedobacter</taxon>
    </lineage>
</organism>
<dbReference type="EMBL" id="JAPJUH010000008">
    <property type="protein sequence ID" value="MCX3267460.1"/>
    <property type="molecule type" value="Genomic_DNA"/>
</dbReference>
<evidence type="ECO:0000313" key="2">
    <source>
        <dbReference type="Proteomes" id="UP001142592"/>
    </source>
</evidence>
<evidence type="ECO:0000313" key="1">
    <source>
        <dbReference type="EMBL" id="MCX3267460.1"/>
    </source>
</evidence>
<name>A0A9X3IBI8_9SPHI</name>
<keyword evidence="2" id="KW-1185">Reference proteome</keyword>
<proteinExistence type="predicted"/>
<comment type="caution">
    <text evidence="1">The sequence shown here is derived from an EMBL/GenBank/DDBJ whole genome shotgun (WGS) entry which is preliminary data.</text>
</comment>
<protein>
    <submittedName>
        <fullName evidence="1">Uncharacterized protein</fullName>
    </submittedName>
</protein>
<sequence>MNNQIRTLLIDQARKKMPITYGDVMKKLGLDHNNIDHRNSLSNELYAISKFEHEHERPLLSSMAMYSKLADHGPGFYELAEEFGFGD</sequence>